<dbReference type="CTD" id="36346083"/>
<organism evidence="2 3">
    <name type="scientific">Echinococcus granulosus</name>
    <name type="common">Hydatid tapeworm</name>
    <dbReference type="NCBI Taxonomy" id="6210"/>
    <lineage>
        <taxon>Eukaryota</taxon>
        <taxon>Metazoa</taxon>
        <taxon>Spiralia</taxon>
        <taxon>Lophotrochozoa</taxon>
        <taxon>Platyhelminthes</taxon>
        <taxon>Cestoda</taxon>
        <taxon>Eucestoda</taxon>
        <taxon>Cyclophyllidea</taxon>
        <taxon>Taeniidae</taxon>
        <taxon>Echinococcus</taxon>
        <taxon>Echinococcus granulosus group</taxon>
    </lineage>
</organism>
<sequence length="58" mass="6114">MAFAVTALPPPLADVRLNHLDVTVNSKPTSGGVGLRKTQMSSAEASLNAESDSLDRIY</sequence>
<feature type="region of interest" description="Disordered" evidence="1">
    <location>
        <begin position="26"/>
        <end position="58"/>
    </location>
</feature>
<evidence type="ECO:0000313" key="2">
    <source>
        <dbReference type="EMBL" id="EUB54769.1"/>
    </source>
</evidence>
<feature type="compositionally biased region" description="Polar residues" evidence="1">
    <location>
        <begin position="38"/>
        <end position="51"/>
    </location>
</feature>
<accession>W6UMQ3</accession>
<keyword evidence="3" id="KW-1185">Reference proteome</keyword>
<dbReference type="GeneID" id="36346083"/>
<comment type="caution">
    <text evidence="2">The sequence shown here is derived from an EMBL/GenBank/DDBJ whole genome shotgun (WGS) entry which is preliminary data.</text>
</comment>
<name>W6UMQ3_ECHGR</name>
<dbReference type="Proteomes" id="UP000019149">
    <property type="component" value="Unassembled WGS sequence"/>
</dbReference>
<reference evidence="2 3" key="1">
    <citation type="journal article" date="2013" name="Nat. Genet.">
        <title>The genome of the hydatid tapeworm Echinococcus granulosus.</title>
        <authorList>
            <person name="Zheng H."/>
            <person name="Zhang W."/>
            <person name="Zhang L."/>
            <person name="Zhang Z."/>
            <person name="Li J."/>
            <person name="Lu G."/>
            <person name="Zhu Y."/>
            <person name="Wang Y."/>
            <person name="Huang Y."/>
            <person name="Liu J."/>
            <person name="Kang H."/>
            <person name="Chen J."/>
            <person name="Wang L."/>
            <person name="Chen A."/>
            <person name="Yu S."/>
            <person name="Gao Z."/>
            <person name="Jin L."/>
            <person name="Gu W."/>
            <person name="Wang Z."/>
            <person name="Zhao L."/>
            <person name="Shi B."/>
            <person name="Wen H."/>
            <person name="Lin R."/>
            <person name="Jones M.K."/>
            <person name="Brejova B."/>
            <person name="Vinar T."/>
            <person name="Zhao G."/>
            <person name="McManus D.P."/>
            <person name="Chen Z."/>
            <person name="Zhou Y."/>
            <person name="Wang S."/>
        </authorList>
    </citation>
    <scope>NUCLEOTIDE SEQUENCE [LARGE SCALE GENOMIC DNA]</scope>
</reference>
<dbReference type="RefSeq" id="XP_024345965.1">
    <property type="nucleotide sequence ID" value="XM_024499617.1"/>
</dbReference>
<dbReference type="KEGG" id="egl:EGR_10368"/>
<evidence type="ECO:0000313" key="3">
    <source>
        <dbReference type="Proteomes" id="UP000019149"/>
    </source>
</evidence>
<evidence type="ECO:0000256" key="1">
    <source>
        <dbReference type="SAM" id="MobiDB-lite"/>
    </source>
</evidence>
<gene>
    <name evidence="2" type="ORF">EGR_10368</name>
</gene>
<protein>
    <submittedName>
        <fullName evidence="2">Uncharacterized protein</fullName>
    </submittedName>
</protein>
<proteinExistence type="predicted"/>
<dbReference type="EMBL" id="APAU02000213">
    <property type="protein sequence ID" value="EUB54769.1"/>
    <property type="molecule type" value="Genomic_DNA"/>
</dbReference>
<dbReference type="AlphaFoldDB" id="W6UMQ3"/>